<dbReference type="InterPro" id="IPR025915">
    <property type="entry name" value="Phage_gp49_66"/>
</dbReference>
<protein>
    <submittedName>
        <fullName evidence="1">Phage protein (N4 Gp49/phage Sf6 gene 66) family</fullName>
    </submittedName>
</protein>
<organism evidence="1">
    <name type="scientific">uncultured Caudovirales phage</name>
    <dbReference type="NCBI Taxonomy" id="2100421"/>
    <lineage>
        <taxon>Viruses</taxon>
        <taxon>Duplodnaviria</taxon>
        <taxon>Heunggongvirae</taxon>
        <taxon>Uroviricota</taxon>
        <taxon>Caudoviricetes</taxon>
        <taxon>Peduoviridae</taxon>
        <taxon>Maltschvirus</taxon>
        <taxon>Maltschvirus maltsch</taxon>
    </lineage>
</organism>
<reference evidence="1" key="1">
    <citation type="submission" date="2020-04" db="EMBL/GenBank/DDBJ databases">
        <authorList>
            <person name="Chiriac C."/>
            <person name="Salcher M."/>
            <person name="Ghai R."/>
            <person name="Kavagutti S V."/>
        </authorList>
    </citation>
    <scope>NUCLEOTIDE SEQUENCE</scope>
</reference>
<sequence length="100" mass="11118">MLTEEKIEARLQARGISGPRLKPQDIDDLIVAEAFHVFPGTTITVACLTLTNGFNLVGQSASISLENFDEVIGRDIARRNARDKIWQLEGYRVMSEGVRS</sequence>
<accession>A0A6J5KJJ7</accession>
<name>A0A6J5KJJ7_9CAUD</name>
<dbReference type="EMBL" id="LR796164">
    <property type="protein sequence ID" value="CAB4122294.1"/>
    <property type="molecule type" value="Genomic_DNA"/>
</dbReference>
<gene>
    <name evidence="1" type="ORF">UFOVP36_25</name>
</gene>
<proteinExistence type="predicted"/>
<evidence type="ECO:0000313" key="1">
    <source>
        <dbReference type="EMBL" id="CAB4122294.1"/>
    </source>
</evidence>
<dbReference type="Pfam" id="PF13876">
    <property type="entry name" value="Phage_gp49_66"/>
    <property type="match status" value="1"/>
</dbReference>